<dbReference type="Pfam" id="PF00155">
    <property type="entry name" value="Aminotran_1_2"/>
    <property type="match status" value="1"/>
</dbReference>
<evidence type="ECO:0000259" key="12">
    <source>
        <dbReference type="Pfam" id="PF00155"/>
    </source>
</evidence>
<accession>A0A2T9Z4F9</accession>
<dbReference type="EC" id="2.3.1.50" evidence="5"/>
<comment type="caution">
    <text evidence="13">The sequence shown here is derived from an EMBL/GenBank/DDBJ whole genome shotgun (WGS) entry which is preliminary data.</text>
</comment>
<comment type="cofactor">
    <cofactor evidence="1">
        <name>pyridoxal 5'-phosphate</name>
        <dbReference type="ChEBI" id="CHEBI:597326"/>
    </cofactor>
</comment>
<dbReference type="InterPro" id="IPR015424">
    <property type="entry name" value="PyrdxlP-dep_Trfase"/>
</dbReference>
<dbReference type="GO" id="GO:0030170">
    <property type="term" value="F:pyridoxal phosphate binding"/>
    <property type="evidence" value="ECO:0007669"/>
    <property type="project" value="InterPro"/>
</dbReference>
<keyword evidence="10" id="KW-0012">Acyltransferase</keyword>
<feature type="signal peptide" evidence="11">
    <location>
        <begin position="1"/>
        <end position="22"/>
    </location>
</feature>
<keyword evidence="8" id="KW-0746">Sphingolipid metabolism</keyword>
<proteinExistence type="inferred from homology"/>
<gene>
    <name evidence="13" type="ORF">BB559_000732</name>
</gene>
<keyword evidence="6" id="KW-0808">Transferase</keyword>
<dbReference type="GO" id="GO:0004758">
    <property type="term" value="F:serine C-palmitoyltransferase activity"/>
    <property type="evidence" value="ECO:0007669"/>
    <property type="project" value="TreeGrafter"/>
</dbReference>
<evidence type="ECO:0000313" key="14">
    <source>
        <dbReference type="Proteomes" id="UP000245699"/>
    </source>
</evidence>
<evidence type="ECO:0000256" key="5">
    <source>
        <dbReference type="ARBA" id="ARBA00013220"/>
    </source>
</evidence>
<dbReference type="InterPro" id="IPR015422">
    <property type="entry name" value="PyrdxlP-dep_Trfase_small"/>
</dbReference>
<feature type="chain" id="PRO_5015512948" description="serine C-palmitoyltransferase" evidence="11">
    <location>
        <begin position="23"/>
        <end position="531"/>
    </location>
</feature>
<dbReference type="AlphaFoldDB" id="A0A2T9Z4F9"/>
<sequence>MRFQDRLFFISKSSLATVLISALPVLGSSDAGNHSENAKTHGFFSYGARFVVRYVKASYRDDPFRTFLELCLVLFIVWYVSKQKYKFNQVDLKLSEKDIEELIKEWKPEPIVPLMTTHEKEVFDNFPVIDSPTGTVLKLDNGKSVINFVSHDFLGLMNNANAKEKAVNTLRKYGVGPCGPPGFYGTLDVHMELEALISSFLKADATILYSQAMSVCVSVIPCFSKRGDIIVADDQVNFMLQQGILLSRSRVYWYKHNDMEDLKKVLEKIDQVESKKKGPIPRKFIVAEGLSMSTGNILKLDKIMELKKQFKYRLILDESLAIGAIGPRGAGTTDLFGISVKDVEILIGSLCLAFGGSGGFCCSSKQLIGHQRLSGAGYVFSAAMPAIMAITAADGIRRLETDSYALLNLLRRNIATLRSQLGRIKDIVIEGDIRSPQMHIRLTESAYKKCISSNLNSSNEQTWENEDHVLLNIVSHMRDNGILVSQCVYVKEHEHNIPRPSIRVLVSCTHTQQQLEKLSQSLEEAIKAIAK</sequence>
<comment type="pathway">
    <text evidence="3">Sphingolipid metabolism.</text>
</comment>
<evidence type="ECO:0000256" key="2">
    <source>
        <dbReference type="ARBA" id="ARBA00004760"/>
    </source>
</evidence>
<keyword evidence="11" id="KW-0732">Signal</keyword>
<dbReference type="PANTHER" id="PTHR13693:SF2">
    <property type="entry name" value="SERINE PALMITOYLTRANSFERASE 1"/>
    <property type="match status" value="1"/>
</dbReference>
<keyword evidence="9" id="KW-0443">Lipid metabolism</keyword>
<keyword evidence="7" id="KW-0663">Pyridoxal phosphate</keyword>
<dbReference type="STRING" id="61424.A0A2T9Z4F9"/>
<evidence type="ECO:0000256" key="7">
    <source>
        <dbReference type="ARBA" id="ARBA00022898"/>
    </source>
</evidence>
<name>A0A2T9Z4F9_9FUNG</name>
<dbReference type="Proteomes" id="UP000245699">
    <property type="component" value="Unassembled WGS sequence"/>
</dbReference>
<evidence type="ECO:0000256" key="8">
    <source>
        <dbReference type="ARBA" id="ARBA00022919"/>
    </source>
</evidence>
<dbReference type="Gene3D" id="3.90.1150.10">
    <property type="entry name" value="Aspartate Aminotransferase, domain 1"/>
    <property type="match status" value="1"/>
</dbReference>
<dbReference type="OrthoDB" id="3168162at2759"/>
<evidence type="ECO:0000313" key="13">
    <source>
        <dbReference type="EMBL" id="PVU99431.1"/>
    </source>
</evidence>
<evidence type="ECO:0000256" key="11">
    <source>
        <dbReference type="SAM" id="SignalP"/>
    </source>
</evidence>
<evidence type="ECO:0000256" key="9">
    <source>
        <dbReference type="ARBA" id="ARBA00023098"/>
    </source>
</evidence>
<dbReference type="InterPro" id="IPR004839">
    <property type="entry name" value="Aminotransferase_I/II_large"/>
</dbReference>
<evidence type="ECO:0000256" key="10">
    <source>
        <dbReference type="ARBA" id="ARBA00023315"/>
    </source>
</evidence>
<organism evidence="13 14">
    <name type="scientific">Furculomyces boomerangus</name>
    <dbReference type="NCBI Taxonomy" id="61424"/>
    <lineage>
        <taxon>Eukaryota</taxon>
        <taxon>Fungi</taxon>
        <taxon>Fungi incertae sedis</taxon>
        <taxon>Zoopagomycota</taxon>
        <taxon>Kickxellomycotina</taxon>
        <taxon>Harpellomycetes</taxon>
        <taxon>Harpellales</taxon>
        <taxon>Harpellaceae</taxon>
        <taxon>Furculomyces</taxon>
    </lineage>
</organism>
<dbReference type="GO" id="GO:0016020">
    <property type="term" value="C:membrane"/>
    <property type="evidence" value="ECO:0007669"/>
    <property type="project" value="GOC"/>
</dbReference>
<reference evidence="13 14" key="1">
    <citation type="journal article" date="2018" name="MBio">
        <title>Comparative Genomics Reveals the Core Gene Toolbox for the Fungus-Insect Symbiosis.</title>
        <authorList>
            <person name="Wang Y."/>
            <person name="Stata M."/>
            <person name="Wang W."/>
            <person name="Stajich J.E."/>
            <person name="White M.M."/>
            <person name="Moncalvo J.M."/>
        </authorList>
    </citation>
    <scope>NUCLEOTIDE SEQUENCE [LARGE SCALE GENOMIC DNA]</scope>
    <source>
        <strain evidence="13 14">AUS-77-4</strain>
    </source>
</reference>
<comment type="pathway">
    <text evidence="2">Lipid metabolism; sphingolipid metabolism.</text>
</comment>
<dbReference type="GO" id="GO:0046513">
    <property type="term" value="P:ceramide biosynthetic process"/>
    <property type="evidence" value="ECO:0007669"/>
    <property type="project" value="TreeGrafter"/>
</dbReference>
<protein>
    <recommendedName>
        <fullName evidence="5">serine C-palmitoyltransferase</fullName>
        <ecNumber evidence="5">2.3.1.50</ecNumber>
    </recommendedName>
</protein>
<comment type="similarity">
    <text evidence="4">Belongs to the class-II pyridoxal-phosphate-dependent aminotransferase family.</text>
</comment>
<dbReference type="InterPro" id="IPR015421">
    <property type="entry name" value="PyrdxlP-dep_Trfase_major"/>
</dbReference>
<dbReference type="GO" id="GO:0046512">
    <property type="term" value="P:sphingosine biosynthetic process"/>
    <property type="evidence" value="ECO:0007669"/>
    <property type="project" value="TreeGrafter"/>
</dbReference>
<dbReference type="PANTHER" id="PTHR13693">
    <property type="entry name" value="CLASS II AMINOTRANSFERASE/8-AMINO-7-OXONONANOATE SYNTHASE"/>
    <property type="match status" value="1"/>
</dbReference>
<evidence type="ECO:0000256" key="4">
    <source>
        <dbReference type="ARBA" id="ARBA00008392"/>
    </source>
</evidence>
<dbReference type="InterPro" id="IPR050087">
    <property type="entry name" value="AON_synthase_class-II"/>
</dbReference>
<keyword evidence="14" id="KW-1185">Reference proteome</keyword>
<dbReference type="Gene3D" id="3.40.640.10">
    <property type="entry name" value="Type I PLP-dependent aspartate aminotransferase-like (Major domain)"/>
    <property type="match status" value="1"/>
</dbReference>
<dbReference type="SUPFAM" id="SSF53383">
    <property type="entry name" value="PLP-dependent transferases"/>
    <property type="match status" value="1"/>
</dbReference>
<evidence type="ECO:0000256" key="1">
    <source>
        <dbReference type="ARBA" id="ARBA00001933"/>
    </source>
</evidence>
<dbReference type="EMBL" id="MBFT01000037">
    <property type="protein sequence ID" value="PVU99431.1"/>
    <property type="molecule type" value="Genomic_DNA"/>
</dbReference>
<feature type="domain" description="Aminotransferase class I/classII large" evidence="12">
    <location>
        <begin position="145"/>
        <end position="521"/>
    </location>
</feature>
<dbReference type="GO" id="GO:0005783">
    <property type="term" value="C:endoplasmic reticulum"/>
    <property type="evidence" value="ECO:0007669"/>
    <property type="project" value="TreeGrafter"/>
</dbReference>
<evidence type="ECO:0000256" key="6">
    <source>
        <dbReference type="ARBA" id="ARBA00022679"/>
    </source>
</evidence>
<evidence type="ECO:0000256" key="3">
    <source>
        <dbReference type="ARBA" id="ARBA00004991"/>
    </source>
</evidence>